<evidence type="ECO:0000256" key="8">
    <source>
        <dbReference type="ARBA" id="ARBA00023180"/>
    </source>
</evidence>
<dbReference type="PRINTS" id="PR00237">
    <property type="entry name" value="GPCRRHODOPSN"/>
</dbReference>
<dbReference type="SUPFAM" id="SSF81321">
    <property type="entry name" value="Family A G protein-coupled receptor-like"/>
    <property type="match status" value="1"/>
</dbReference>
<dbReference type="PROSITE" id="PS50262">
    <property type="entry name" value="G_PROTEIN_RECEP_F1_2"/>
    <property type="match status" value="1"/>
</dbReference>
<evidence type="ECO:0000256" key="10">
    <source>
        <dbReference type="RuleBase" id="RU000688"/>
    </source>
</evidence>
<dbReference type="PANTHER" id="PTHR24246:SF27">
    <property type="entry name" value="ADENOSINE RECEPTOR, ISOFORM A"/>
    <property type="match status" value="1"/>
</dbReference>
<keyword evidence="3 10" id="KW-0812">Transmembrane</keyword>
<accession>A0ABN8LG61</accession>
<keyword evidence="4 11" id="KW-1133">Transmembrane helix</keyword>
<name>A0ABN8LG61_9CNID</name>
<feature type="transmembrane region" description="Helical" evidence="11">
    <location>
        <begin position="300"/>
        <end position="323"/>
    </location>
</feature>
<dbReference type="PANTHER" id="PTHR24246">
    <property type="entry name" value="OLFACTORY RECEPTOR AND ADENOSINE RECEPTOR"/>
    <property type="match status" value="1"/>
</dbReference>
<reference evidence="13 14" key="1">
    <citation type="submission" date="2022-05" db="EMBL/GenBank/DDBJ databases">
        <authorList>
            <consortium name="Genoscope - CEA"/>
            <person name="William W."/>
        </authorList>
    </citation>
    <scope>NUCLEOTIDE SEQUENCE [LARGE SCALE GENOMIC DNA]</scope>
</reference>
<keyword evidence="2" id="KW-1003">Cell membrane</keyword>
<feature type="transmembrane region" description="Helical" evidence="11">
    <location>
        <begin position="91"/>
        <end position="116"/>
    </location>
</feature>
<evidence type="ECO:0000313" key="13">
    <source>
        <dbReference type="EMBL" id="CAH3016075.1"/>
    </source>
</evidence>
<evidence type="ECO:0000256" key="6">
    <source>
        <dbReference type="ARBA" id="ARBA00023136"/>
    </source>
</evidence>
<evidence type="ECO:0000256" key="5">
    <source>
        <dbReference type="ARBA" id="ARBA00023040"/>
    </source>
</evidence>
<evidence type="ECO:0000256" key="9">
    <source>
        <dbReference type="ARBA" id="ARBA00023224"/>
    </source>
</evidence>
<evidence type="ECO:0000313" key="14">
    <source>
        <dbReference type="Proteomes" id="UP001159427"/>
    </source>
</evidence>
<keyword evidence="5 10" id="KW-0297">G-protein coupled receptor</keyword>
<comment type="caution">
    <text evidence="13">The sequence shown here is derived from an EMBL/GenBank/DDBJ whole genome shotgun (WGS) entry which is preliminary data.</text>
</comment>
<keyword evidence="8" id="KW-0325">Glycoprotein</keyword>
<evidence type="ECO:0000256" key="4">
    <source>
        <dbReference type="ARBA" id="ARBA00022989"/>
    </source>
</evidence>
<dbReference type="Proteomes" id="UP001159427">
    <property type="component" value="Unassembled WGS sequence"/>
</dbReference>
<dbReference type="EMBL" id="CALNXI010000034">
    <property type="protein sequence ID" value="CAH3016075.1"/>
    <property type="molecule type" value="Genomic_DNA"/>
</dbReference>
<dbReference type="Gene3D" id="1.20.1070.10">
    <property type="entry name" value="Rhodopsin 7-helix transmembrane proteins"/>
    <property type="match status" value="1"/>
</dbReference>
<evidence type="ECO:0000256" key="1">
    <source>
        <dbReference type="ARBA" id="ARBA00004651"/>
    </source>
</evidence>
<evidence type="ECO:0000256" key="7">
    <source>
        <dbReference type="ARBA" id="ARBA00023170"/>
    </source>
</evidence>
<keyword evidence="7 10" id="KW-0675">Receptor</keyword>
<evidence type="ECO:0000256" key="3">
    <source>
        <dbReference type="ARBA" id="ARBA00022692"/>
    </source>
</evidence>
<sequence>MCRANEQMFQLTTENSLSKSDPHCTVNVQISFPEYGYLYQWSGLGGNEEFKFLKDGIHREIGSLHPGKEKCNFYVPVWRAEYLRDDTYRHLVALVCIDLIAALSTILLNALVIFAVATRRRLRNNSTILLASLAGVDLLTGLVVLPFAFSLDLKRLLGFDSFCSLEKAFTVTLAMVTYASISHLVIISIDRFIAIKYPLRYQEIVTETRIIFGIVLDWGFTLLVTINELVLALIDSESIYSIYMLVNTIIQIVIGTLFIIVISLSYGYIYSETRRQVRRLLYEQLPQEEIQRIKKDRKAVTTLAFILITLGLTYLPAIITGILTTSPGNSVGPPRVQRITWIWSSSCHLQAEYITPQVCRRSTQLQLVDPQHSNNWCTNYMR</sequence>
<comment type="subcellular location">
    <subcellularLocation>
        <location evidence="1">Cell membrane</location>
        <topology evidence="1">Multi-pass membrane protein</topology>
    </subcellularLocation>
</comment>
<protein>
    <recommendedName>
        <fullName evidence="12">G-protein coupled receptors family 1 profile domain-containing protein</fullName>
    </recommendedName>
</protein>
<dbReference type="InterPro" id="IPR017452">
    <property type="entry name" value="GPCR_Rhodpsn_7TM"/>
</dbReference>
<gene>
    <name evidence="13" type="ORF">PEVE_00025288</name>
</gene>
<evidence type="ECO:0000259" key="12">
    <source>
        <dbReference type="PROSITE" id="PS50262"/>
    </source>
</evidence>
<feature type="transmembrane region" description="Helical" evidence="11">
    <location>
        <begin position="169"/>
        <end position="189"/>
    </location>
</feature>
<proteinExistence type="inferred from homology"/>
<dbReference type="InterPro" id="IPR000276">
    <property type="entry name" value="GPCR_Rhodpsn"/>
</dbReference>
<dbReference type="PROSITE" id="PS00237">
    <property type="entry name" value="G_PROTEIN_RECEP_F1_1"/>
    <property type="match status" value="1"/>
</dbReference>
<feature type="domain" description="G-protein coupled receptors family 1 profile" evidence="12">
    <location>
        <begin position="108"/>
        <end position="323"/>
    </location>
</feature>
<feature type="transmembrane region" description="Helical" evidence="11">
    <location>
        <begin position="128"/>
        <end position="149"/>
    </location>
</feature>
<evidence type="ECO:0000256" key="2">
    <source>
        <dbReference type="ARBA" id="ARBA00022475"/>
    </source>
</evidence>
<feature type="transmembrane region" description="Helical" evidence="11">
    <location>
        <begin position="240"/>
        <end position="269"/>
    </location>
</feature>
<dbReference type="Pfam" id="PF00001">
    <property type="entry name" value="7tm_1"/>
    <property type="match status" value="1"/>
</dbReference>
<dbReference type="CDD" id="cd00637">
    <property type="entry name" value="7tm_classA_rhodopsin-like"/>
    <property type="match status" value="1"/>
</dbReference>
<feature type="transmembrane region" description="Helical" evidence="11">
    <location>
        <begin position="210"/>
        <end position="234"/>
    </location>
</feature>
<keyword evidence="14" id="KW-1185">Reference proteome</keyword>
<organism evidence="13 14">
    <name type="scientific">Porites evermanni</name>
    <dbReference type="NCBI Taxonomy" id="104178"/>
    <lineage>
        <taxon>Eukaryota</taxon>
        <taxon>Metazoa</taxon>
        <taxon>Cnidaria</taxon>
        <taxon>Anthozoa</taxon>
        <taxon>Hexacorallia</taxon>
        <taxon>Scleractinia</taxon>
        <taxon>Fungiina</taxon>
        <taxon>Poritidae</taxon>
        <taxon>Porites</taxon>
    </lineage>
</organism>
<keyword evidence="6 11" id="KW-0472">Membrane</keyword>
<comment type="similarity">
    <text evidence="10">Belongs to the G-protein coupled receptor 1 family.</text>
</comment>
<evidence type="ECO:0000256" key="11">
    <source>
        <dbReference type="SAM" id="Phobius"/>
    </source>
</evidence>
<keyword evidence="9 10" id="KW-0807">Transducer</keyword>